<sequence>MAENPYPIPSKRLDVVIIGAGLSGLGAAYRLQTECPDHSYAILEGRASLGGTWDQFKYPGIRSDSPMICFGFGFKPYKPYTHLAEGREILEYMRQVAEENRLDRRILYHRKVTSMSWDSTARVWALDVDVENGARRERVKASFVIACTGYYEYERAGVEELARFPGREDFEAAGGRILHPQFWQAGDLRDKTVVVVGSGATAISIVPSLAKQCRKLVMVQRSPTYIWCWPRSFSLALTLLFAPLHLLLGLAAMQAIHRHSEIWFEIFLHTLCLKLPRMARAIFALAQWAHLGSSFAALRPHLTPKYDPWTQRVCLDADGDFLATLRTGGASIVTCALERFTARGVQLADGSEIECDVVVTATGLKLVQSPGNIEISVDGTPMKLREHVTYRGAMLNDVPNLVHTPGYLNIGWTLRPELMYKGTCRLLNHMGAKGATVAVPRLRPEEVSAPRRRLVEGFTPTYFLRALDGFARQLPSRSAADPWQIHIQDHFKDKVQLAAPLDDGVLHYH</sequence>
<dbReference type="GO" id="GO:0050661">
    <property type="term" value="F:NADP binding"/>
    <property type="evidence" value="ECO:0007669"/>
    <property type="project" value="InterPro"/>
</dbReference>
<name>A0A0D3JWN7_EMIH1</name>
<keyword evidence="8" id="KW-1185">Reference proteome</keyword>
<dbReference type="GO" id="GO:0050660">
    <property type="term" value="F:flavin adenine dinucleotide binding"/>
    <property type="evidence" value="ECO:0007669"/>
    <property type="project" value="InterPro"/>
</dbReference>
<evidence type="ECO:0000256" key="5">
    <source>
        <dbReference type="ARBA" id="ARBA00023002"/>
    </source>
</evidence>
<keyword evidence="5" id="KW-0560">Oxidoreductase</keyword>
<accession>A0A0D3JWN7</accession>
<evidence type="ECO:0000313" key="8">
    <source>
        <dbReference type="Proteomes" id="UP000013827"/>
    </source>
</evidence>
<dbReference type="EnsemblProtists" id="EOD27922">
    <property type="protein sequence ID" value="EOD27922"/>
    <property type="gene ID" value="EMIHUDRAFT_443091"/>
</dbReference>
<evidence type="ECO:0000256" key="2">
    <source>
        <dbReference type="ARBA" id="ARBA00022630"/>
    </source>
</evidence>
<evidence type="ECO:0000256" key="3">
    <source>
        <dbReference type="ARBA" id="ARBA00022827"/>
    </source>
</evidence>
<dbReference type="Pfam" id="PF00743">
    <property type="entry name" value="FMO-like"/>
    <property type="match status" value="1"/>
</dbReference>
<evidence type="ECO:0000256" key="6">
    <source>
        <dbReference type="ARBA" id="ARBA00023033"/>
    </source>
</evidence>
<dbReference type="Proteomes" id="UP000013827">
    <property type="component" value="Unassembled WGS sequence"/>
</dbReference>
<dbReference type="InterPro" id="IPR051820">
    <property type="entry name" value="FAD-binding_MO"/>
</dbReference>
<evidence type="ECO:0000313" key="7">
    <source>
        <dbReference type="EnsemblProtists" id="EOD27922"/>
    </source>
</evidence>
<keyword evidence="2" id="KW-0285">Flavoprotein</keyword>
<dbReference type="Gene3D" id="3.50.50.60">
    <property type="entry name" value="FAD/NAD(P)-binding domain"/>
    <property type="match status" value="2"/>
</dbReference>
<dbReference type="PANTHER" id="PTHR43872:SF1">
    <property type="entry name" value="MONOOXYGENASE, PUTATIVE (AFU_ORTHOLOGUE AFUA_8G02570)-RELATED"/>
    <property type="match status" value="1"/>
</dbReference>
<keyword evidence="3" id="KW-0274">FAD</keyword>
<dbReference type="eggNOG" id="KOG1399">
    <property type="taxonomic scope" value="Eukaryota"/>
</dbReference>
<dbReference type="KEGG" id="ehx:EMIHUDRAFT_443091"/>
<reference evidence="8" key="1">
    <citation type="journal article" date="2013" name="Nature">
        <title>Pan genome of the phytoplankton Emiliania underpins its global distribution.</title>
        <authorList>
            <person name="Read B.A."/>
            <person name="Kegel J."/>
            <person name="Klute M.J."/>
            <person name="Kuo A."/>
            <person name="Lefebvre S.C."/>
            <person name="Maumus F."/>
            <person name="Mayer C."/>
            <person name="Miller J."/>
            <person name="Monier A."/>
            <person name="Salamov A."/>
            <person name="Young J."/>
            <person name="Aguilar M."/>
            <person name="Claverie J.M."/>
            <person name="Frickenhaus S."/>
            <person name="Gonzalez K."/>
            <person name="Herman E.K."/>
            <person name="Lin Y.C."/>
            <person name="Napier J."/>
            <person name="Ogata H."/>
            <person name="Sarno A.F."/>
            <person name="Shmutz J."/>
            <person name="Schroeder D."/>
            <person name="de Vargas C."/>
            <person name="Verret F."/>
            <person name="von Dassow P."/>
            <person name="Valentin K."/>
            <person name="Van de Peer Y."/>
            <person name="Wheeler G."/>
            <person name="Dacks J.B."/>
            <person name="Delwiche C.F."/>
            <person name="Dyhrman S.T."/>
            <person name="Glockner G."/>
            <person name="John U."/>
            <person name="Richards T."/>
            <person name="Worden A.Z."/>
            <person name="Zhang X."/>
            <person name="Grigoriev I.V."/>
            <person name="Allen A.E."/>
            <person name="Bidle K."/>
            <person name="Borodovsky M."/>
            <person name="Bowler C."/>
            <person name="Brownlee C."/>
            <person name="Cock J.M."/>
            <person name="Elias M."/>
            <person name="Gladyshev V.N."/>
            <person name="Groth M."/>
            <person name="Guda C."/>
            <person name="Hadaegh A."/>
            <person name="Iglesias-Rodriguez M.D."/>
            <person name="Jenkins J."/>
            <person name="Jones B.M."/>
            <person name="Lawson T."/>
            <person name="Leese F."/>
            <person name="Lindquist E."/>
            <person name="Lobanov A."/>
            <person name="Lomsadze A."/>
            <person name="Malik S.B."/>
            <person name="Marsh M.E."/>
            <person name="Mackinder L."/>
            <person name="Mock T."/>
            <person name="Mueller-Roeber B."/>
            <person name="Pagarete A."/>
            <person name="Parker M."/>
            <person name="Probert I."/>
            <person name="Quesneville H."/>
            <person name="Raines C."/>
            <person name="Rensing S.A."/>
            <person name="Riano-Pachon D.M."/>
            <person name="Richier S."/>
            <person name="Rokitta S."/>
            <person name="Shiraiwa Y."/>
            <person name="Soanes D.M."/>
            <person name="van der Giezen M."/>
            <person name="Wahlund T.M."/>
            <person name="Williams B."/>
            <person name="Wilson W."/>
            <person name="Wolfe G."/>
            <person name="Wurch L.L."/>
        </authorList>
    </citation>
    <scope>NUCLEOTIDE SEQUENCE</scope>
</reference>
<reference evidence="7" key="2">
    <citation type="submission" date="2024-10" db="UniProtKB">
        <authorList>
            <consortium name="EnsemblProtists"/>
        </authorList>
    </citation>
    <scope>IDENTIFICATION</scope>
</reference>
<dbReference type="STRING" id="2903.R1CYW6"/>
<evidence type="ECO:0008006" key="9">
    <source>
        <dbReference type="Google" id="ProtNLM"/>
    </source>
</evidence>
<dbReference type="GeneID" id="17273468"/>
<protein>
    <recommendedName>
        <fullName evidence="9">Monooxygenase</fullName>
    </recommendedName>
</protein>
<dbReference type="GO" id="GO:0004499">
    <property type="term" value="F:N,N-dimethylaniline monooxygenase activity"/>
    <property type="evidence" value="ECO:0007669"/>
    <property type="project" value="InterPro"/>
</dbReference>
<dbReference type="HOGENOM" id="CLU_032067_2_0_1"/>
<dbReference type="PaxDb" id="2903-EOD27922"/>
<keyword evidence="4" id="KW-0521">NADP</keyword>
<dbReference type="RefSeq" id="XP_005780351.1">
    <property type="nucleotide sequence ID" value="XM_005780294.1"/>
</dbReference>
<dbReference type="InterPro" id="IPR020946">
    <property type="entry name" value="Flavin_mOase-like"/>
</dbReference>
<dbReference type="PANTHER" id="PTHR43872">
    <property type="entry name" value="MONOOXYGENASE, PUTATIVE (AFU_ORTHOLOGUE AFUA_8G02570)-RELATED"/>
    <property type="match status" value="1"/>
</dbReference>
<organism evidence="7 8">
    <name type="scientific">Emiliania huxleyi (strain CCMP1516)</name>
    <dbReference type="NCBI Taxonomy" id="280463"/>
    <lineage>
        <taxon>Eukaryota</taxon>
        <taxon>Haptista</taxon>
        <taxon>Haptophyta</taxon>
        <taxon>Prymnesiophyceae</taxon>
        <taxon>Isochrysidales</taxon>
        <taxon>Noelaerhabdaceae</taxon>
        <taxon>Emiliania</taxon>
    </lineage>
</organism>
<dbReference type="AlphaFoldDB" id="A0A0D3JWN7"/>
<proteinExistence type="predicted"/>
<dbReference type="SUPFAM" id="SSF51905">
    <property type="entry name" value="FAD/NAD(P)-binding domain"/>
    <property type="match status" value="1"/>
</dbReference>
<keyword evidence="6" id="KW-0503">Monooxygenase</keyword>
<comment type="cofactor">
    <cofactor evidence="1">
        <name>FAD</name>
        <dbReference type="ChEBI" id="CHEBI:57692"/>
    </cofactor>
</comment>
<evidence type="ECO:0000256" key="4">
    <source>
        <dbReference type="ARBA" id="ARBA00022857"/>
    </source>
</evidence>
<dbReference type="FunFam" id="3.50.50.60:FF:000228">
    <property type="entry name" value="FAD-containing monooxygenase EthA"/>
    <property type="match status" value="1"/>
</dbReference>
<evidence type="ECO:0000256" key="1">
    <source>
        <dbReference type="ARBA" id="ARBA00001974"/>
    </source>
</evidence>
<dbReference type="InterPro" id="IPR036188">
    <property type="entry name" value="FAD/NAD-bd_sf"/>
</dbReference>
<dbReference type="Pfam" id="PF01946">
    <property type="entry name" value="Thi4"/>
    <property type="match status" value="1"/>
</dbReference>